<dbReference type="Gene3D" id="3.30.70.100">
    <property type="match status" value="1"/>
</dbReference>
<dbReference type="Pfam" id="PF14025">
    <property type="entry name" value="DUF4241"/>
    <property type="match status" value="1"/>
</dbReference>
<dbReference type="SUPFAM" id="SSF54909">
    <property type="entry name" value="Dimeric alpha+beta barrel"/>
    <property type="match status" value="1"/>
</dbReference>
<dbReference type="InterPro" id="IPR025335">
    <property type="entry name" value="DUF4241"/>
</dbReference>
<dbReference type="EMBL" id="WBJZ01000020">
    <property type="protein sequence ID" value="KAB1654082.1"/>
    <property type="molecule type" value="Genomic_DNA"/>
</dbReference>
<organism evidence="2 3">
    <name type="scientific">Pseudoclavibacter chungangensis</name>
    <dbReference type="NCBI Taxonomy" id="587635"/>
    <lineage>
        <taxon>Bacteria</taxon>
        <taxon>Bacillati</taxon>
        <taxon>Actinomycetota</taxon>
        <taxon>Actinomycetes</taxon>
        <taxon>Micrococcales</taxon>
        <taxon>Microbacteriaceae</taxon>
        <taxon>Pseudoclavibacter</taxon>
    </lineage>
</organism>
<dbReference type="OrthoDB" id="9789980at2"/>
<dbReference type="Pfam" id="PF03992">
    <property type="entry name" value="ABM"/>
    <property type="match status" value="1"/>
</dbReference>
<accession>A0A7J5BNT3</accession>
<dbReference type="AlphaFoldDB" id="A0A7J5BNT3"/>
<keyword evidence="3" id="KW-1185">Reference proteome</keyword>
<evidence type="ECO:0000259" key="1">
    <source>
        <dbReference type="Pfam" id="PF03992"/>
    </source>
</evidence>
<dbReference type="RefSeq" id="WP_158041633.1">
    <property type="nucleotide sequence ID" value="NZ_JACCFV010000001.1"/>
</dbReference>
<sequence length="267" mass="28642">MTTVGLEGRLCCANEAEAALVRRHLPAHIRLTHAEPGCLAFTVEPSDDPFVWTVRERFVDAASFEAHQARLDETHNFTEREVTVRGETTTAEVSSVGTLVTSSGVLSVLDFGYDNDDARPLARSVAPGAYPVDRVTGFGRNAAVRVRFSDHDPVAWHPAAIPGSGHVFGVDAGSACIVDYVAYASMTKRAKAARYAQFVAAPRPAAVEVSLDAGDTGIVVDSGYGDGSYPVYWGVDADGEVAQLVVDFMLLVDEDEDEDEDGTLVHR</sequence>
<dbReference type="Proteomes" id="UP000467240">
    <property type="component" value="Unassembled WGS sequence"/>
</dbReference>
<name>A0A7J5BNT3_9MICO</name>
<comment type="caution">
    <text evidence="2">The sequence shown here is derived from an EMBL/GenBank/DDBJ whole genome shotgun (WGS) entry which is preliminary data.</text>
</comment>
<dbReference type="InterPro" id="IPR007138">
    <property type="entry name" value="ABM_dom"/>
</dbReference>
<dbReference type="InterPro" id="IPR011008">
    <property type="entry name" value="Dimeric_a/b-barrel"/>
</dbReference>
<evidence type="ECO:0000313" key="3">
    <source>
        <dbReference type="Proteomes" id="UP000467240"/>
    </source>
</evidence>
<reference evidence="2 3" key="1">
    <citation type="submission" date="2019-09" db="EMBL/GenBank/DDBJ databases">
        <title>Phylogeny of genus Pseudoclavibacter and closely related genus.</title>
        <authorList>
            <person name="Li Y."/>
        </authorList>
    </citation>
    <scope>NUCLEOTIDE SEQUENCE [LARGE SCALE GENOMIC DNA]</scope>
    <source>
        <strain evidence="2 3">DSM 23821</strain>
    </source>
</reference>
<feature type="domain" description="ABM" evidence="1">
    <location>
        <begin position="16"/>
        <end position="69"/>
    </location>
</feature>
<proteinExistence type="predicted"/>
<gene>
    <name evidence="2" type="ORF">F8O01_14305</name>
</gene>
<evidence type="ECO:0000313" key="2">
    <source>
        <dbReference type="EMBL" id="KAB1654082.1"/>
    </source>
</evidence>
<protein>
    <submittedName>
        <fullName evidence="2">DUF4241 domain-containing protein</fullName>
    </submittedName>
</protein>